<keyword evidence="2" id="KW-1185">Reference proteome</keyword>
<dbReference type="AlphaFoldDB" id="A0A432VB10"/>
<evidence type="ECO:0000313" key="1">
    <source>
        <dbReference type="EMBL" id="RUM99315.1"/>
    </source>
</evidence>
<reference evidence="1 2" key="1">
    <citation type="submission" date="2018-11" db="EMBL/GenBank/DDBJ databases">
        <title>Pseudaminobacter arsenicus sp. nov., an arsenic-resistant bacterium isolated from arsenic-rich aquifers.</title>
        <authorList>
            <person name="Mu Y."/>
        </authorList>
    </citation>
    <scope>NUCLEOTIDE SEQUENCE [LARGE SCALE GENOMIC DNA]</scope>
    <source>
        <strain evidence="1 2">CB3</strain>
    </source>
</reference>
<comment type="caution">
    <text evidence="1">The sequence shown here is derived from an EMBL/GenBank/DDBJ whole genome shotgun (WGS) entry which is preliminary data.</text>
</comment>
<accession>A0A432VB10</accession>
<sequence length="114" mass="12584">MTRILTEADKCEGFIMATQGFSGGKARWADRADRGLTHQELADALAFELGIFGGSGGPDRLSLTYQGAGLKIWMSWEVHNHVIMKPTFEGKTTIAKARRVYGIEDPTDRQLSLL</sequence>
<proteinExistence type="predicted"/>
<dbReference type="OrthoDB" id="8115396at2"/>
<dbReference type="Proteomes" id="UP000281647">
    <property type="component" value="Unassembled WGS sequence"/>
</dbReference>
<protein>
    <submittedName>
        <fullName evidence="1">Uncharacterized protein</fullName>
    </submittedName>
</protein>
<name>A0A432VB10_9HYPH</name>
<evidence type="ECO:0000313" key="2">
    <source>
        <dbReference type="Proteomes" id="UP000281647"/>
    </source>
</evidence>
<dbReference type="EMBL" id="RKST01000002">
    <property type="protein sequence ID" value="RUM99315.1"/>
    <property type="molecule type" value="Genomic_DNA"/>
</dbReference>
<organism evidence="1 2">
    <name type="scientific">Borborobacter arsenicus</name>
    <dbReference type="NCBI Taxonomy" id="1851146"/>
    <lineage>
        <taxon>Bacteria</taxon>
        <taxon>Pseudomonadati</taxon>
        <taxon>Pseudomonadota</taxon>
        <taxon>Alphaproteobacteria</taxon>
        <taxon>Hyphomicrobiales</taxon>
        <taxon>Phyllobacteriaceae</taxon>
        <taxon>Borborobacter</taxon>
    </lineage>
</organism>
<dbReference type="RefSeq" id="WP_128624307.1">
    <property type="nucleotide sequence ID" value="NZ_ML133508.1"/>
</dbReference>
<gene>
    <name evidence="1" type="ORF">EET67_03920</name>
</gene>